<feature type="region of interest" description="Disordered" evidence="1">
    <location>
        <begin position="1"/>
        <end position="26"/>
    </location>
</feature>
<keyword evidence="4" id="KW-1185">Reference proteome</keyword>
<gene>
    <name evidence="3" type="ORF">AAHA92_10696</name>
</gene>
<organism evidence="3 4">
    <name type="scientific">Salvia divinorum</name>
    <name type="common">Maria pastora</name>
    <name type="synonym">Diviner's sage</name>
    <dbReference type="NCBI Taxonomy" id="28513"/>
    <lineage>
        <taxon>Eukaryota</taxon>
        <taxon>Viridiplantae</taxon>
        <taxon>Streptophyta</taxon>
        <taxon>Embryophyta</taxon>
        <taxon>Tracheophyta</taxon>
        <taxon>Spermatophyta</taxon>
        <taxon>Magnoliopsida</taxon>
        <taxon>eudicotyledons</taxon>
        <taxon>Gunneridae</taxon>
        <taxon>Pentapetalae</taxon>
        <taxon>asterids</taxon>
        <taxon>lamiids</taxon>
        <taxon>Lamiales</taxon>
        <taxon>Lamiaceae</taxon>
        <taxon>Nepetoideae</taxon>
        <taxon>Mentheae</taxon>
        <taxon>Salviinae</taxon>
        <taxon>Salvia</taxon>
        <taxon>Salvia subgen. Calosphace</taxon>
    </lineage>
</organism>
<feature type="compositionally biased region" description="Basic residues" evidence="1">
    <location>
        <begin position="1"/>
        <end position="13"/>
    </location>
</feature>
<evidence type="ECO:0000313" key="3">
    <source>
        <dbReference type="EMBL" id="KAL1560493.1"/>
    </source>
</evidence>
<protein>
    <submittedName>
        <fullName evidence="3">F-box protein SKIP19-like isoform X1</fullName>
    </submittedName>
</protein>
<evidence type="ECO:0000256" key="1">
    <source>
        <dbReference type="SAM" id="MobiDB-lite"/>
    </source>
</evidence>
<evidence type="ECO:0000313" key="4">
    <source>
        <dbReference type="Proteomes" id="UP001567538"/>
    </source>
</evidence>
<dbReference type="InterPro" id="IPR032675">
    <property type="entry name" value="LRR_dom_sf"/>
</dbReference>
<sequence>MGRRKGRNRRPRVQSKIPAPAVVASTSAPPPPWIELPRDVTANILKRLGPEAILTSAQQVCSTWWKVCKDPALWRVINFSNTMLIDRYTKYHVMCRRAVDRSRGQLVDLTIENFGDDELMEYIADRSRNLKRLKLGSFYEISGDAVVKAVAKLRQLEELHLTGKQWIVPADVEAIGNSCSKLESFSFNGHGSGHPFPLELEDDDDDDDFSEGFGQNDYALAIVKSMPNLRHLQLCAHCMQNEGLEAILNGCPRLESLDIRRCFGLDLGGDLGKRCRQQIKDLRLPNDSVSTMSWLEWDRKDSLGNDFVFSDYDYEDYEDYEIYDDYFSPLGYGFFNDDGSGFFDCDYF</sequence>
<accession>A0ABD1HY35</accession>
<evidence type="ECO:0000259" key="2">
    <source>
        <dbReference type="PROSITE" id="PS50181"/>
    </source>
</evidence>
<dbReference type="EMBL" id="JBEAFC010000004">
    <property type="protein sequence ID" value="KAL1560493.1"/>
    <property type="molecule type" value="Genomic_DNA"/>
</dbReference>
<comment type="caution">
    <text evidence="3">The sequence shown here is derived from an EMBL/GenBank/DDBJ whole genome shotgun (WGS) entry which is preliminary data.</text>
</comment>
<dbReference type="Pfam" id="PF24758">
    <property type="entry name" value="LRR_At5g56370"/>
    <property type="match status" value="1"/>
</dbReference>
<dbReference type="SUPFAM" id="SSF52047">
    <property type="entry name" value="RNI-like"/>
    <property type="match status" value="1"/>
</dbReference>
<dbReference type="PANTHER" id="PTHR38926">
    <property type="entry name" value="F-BOX DOMAIN CONTAINING PROTEIN, EXPRESSED"/>
    <property type="match status" value="1"/>
</dbReference>
<name>A0ABD1HY35_SALDI</name>
<dbReference type="Pfam" id="PF12937">
    <property type="entry name" value="F-box-like"/>
    <property type="match status" value="1"/>
</dbReference>
<dbReference type="CDD" id="cd22164">
    <property type="entry name" value="F-box_AtSKIP19-like"/>
    <property type="match status" value="1"/>
</dbReference>
<dbReference type="Gene3D" id="3.80.10.10">
    <property type="entry name" value="Ribonuclease Inhibitor"/>
    <property type="match status" value="1"/>
</dbReference>
<dbReference type="InterPro" id="IPR001810">
    <property type="entry name" value="F-box_dom"/>
</dbReference>
<dbReference type="AlphaFoldDB" id="A0ABD1HY35"/>
<dbReference type="Proteomes" id="UP001567538">
    <property type="component" value="Unassembled WGS sequence"/>
</dbReference>
<reference evidence="3 4" key="1">
    <citation type="submission" date="2024-06" db="EMBL/GenBank/DDBJ databases">
        <title>A chromosome level genome sequence of Diviner's sage (Salvia divinorum).</title>
        <authorList>
            <person name="Ford S.A."/>
            <person name="Ro D.-K."/>
            <person name="Ness R.W."/>
            <person name="Phillips M.A."/>
        </authorList>
    </citation>
    <scope>NUCLEOTIDE SEQUENCE [LARGE SCALE GENOMIC DNA]</scope>
    <source>
        <strain evidence="3">SAF-2024a</strain>
        <tissue evidence="3">Leaf</tissue>
    </source>
</reference>
<dbReference type="PANTHER" id="PTHR38926:SF2">
    <property type="entry name" value="F-BOX_LRR-REPEAT PROTEIN 21-RELATED"/>
    <property type="match status" value="1"/>
</dbReference>
<feature type="domain" description="F-box" evidence="2">
    <location>
        <begin position="30"/>
        <end position="77"/>
    </location>
</feature>
<proteinExistence type="predicted"/>
<dbReference type="Gene3D" id="1.20.1280.50">
    <property type="match status" value="1"/>
</dbReference>
<dbReference type="PROSITE" id="PS50181">
    <property type="entry name" value="FBOX"/>
    <property type="match status" value="1"/>
</dbReference>
<dbReference type="InterPro" id="IPR055411">
    <property type="entry name" value="LRR_FXL15/At3g58940/PEG3-like"/>
</dbReference>